<name>A0A9P3GCG6_9APHY</name>
<dbReference type="Proteomes" id="UP000703269">
    <property type="component" value="Unassembled WGS sequence"/>
</dbReference>
<accession>A0A9P3GCG6</accession>
<keyword evidence="2" id="KW-1185">Reference proteome</keyword>
<dbReference type="EMBL" id="BPQB01000023">
    <property type="protein sequence ID" value="GJE91829.1"/>
    <property type="molecule type" value="Genomic_DNA"/>
</dbReference>
<comment type="caution">
    <text evidence="1">The sequence shown here is derived from an EMBL/GenBank/DDBJ whole genome shotgun (WGS) entry which is preliminary data.</text>
</comment>
<evidence type="ECO:0000313" key="2">
    <source>
        <dbReference type="Proteomes" id="UP000703269"/>
    </source>
</evidence>
<dbReference type="AlphaFoldDB" id="A0A9P3GCG6"/>
<organism evidence="1 2">
    <name type="scientific">Phanerochaete sordida</name>
    <dbReference type="NCBI Taxonomy" id="48140"/>
    <lineage>
        <taxon>Eukaryota</taxon>
        <taxon>Fungi</taxon>
        <taxon>Dikarya</taxon>
        <taxon>Basidiomycota</taxon>
        <taxon>Agaricomycotina</taxon>
        <taxon>Agaricomycetes</taxon>
        <taxon>Polyporales</taxon>
        <taxon>Phanerochaetaceae</taxon>
        <taxon>Phanerochaete</taxon>
    </lineage>
</organism>
<dbReference type="OrthoDB" id="2786563at2759"/>
<evidence type="ECO:0008006" key="3">
    <source>
        <dbReference type="Google" id="ProtNLM"/>
    </source>
</evidence>
<sequence length="278" mass="31550">MAEAKLPEELIREIIRFCAPPFCAKTFLKFPAGPPDAAPPRSSPRGPPAFRGVMNVLLVSKRWLRIGTPMLWEGVALRKSKHTSAVARFVSSDPAVGRMIHYLRLEGGSMTRDLVKLTKHASNIHTVYIGECRHPSDSYDGLQHVIRYLRPTTLYINLGLGLSEYASSPTKRDENEVVLKAIVGLWTSVMSLHLSNCEALDVSWEVSLHLDELHIPTPDLPSLQFPWLWHWLARSKVFKRLVLHGPGDRDVIRVYYQDIATMYRRGQDDVLTFADERD</sequence>
<reference evidence="1 2" key="1">
    <citation type="submission" date="2021-08" db="EMBL/GenBank/DDBJ databases">
        <title>Draft Genome Sequence of Phanerochaete sordida strain YK-624.</title>
        <authorList>
            <person name="Mori T."/>
            <person name="Dohra H."/>
            <person name="Suzuki T."/>
            <person name="Kawagishi H."/>
            <person name="Hirai H."/>
        </authorList>
    </citation>
    <scope>NUCLEOTIDE SEQUENCE [LARGE SCALE GENOMIC DNA]</scope>
    <source>
        <strain evidence="1 2">YK-624</strain>
    </source>
</reference>
<gene>
    <name evidence="1" type="ORF">PsYK624_079800</name>
</gene>
<evidence type="ECO:0000313" key="1">
    <source>
        <dbReference type="EMBL" id="GJE91829.1"/>
    </source>
</evidence>
<protein>
    <recommendedName>
        <fullName evidence="3">F-box domain-containing protein</fullName>
    </recommendedName>
</protein>
<proteinExistence type="predicted"/>